<reference evidence="2 3" key="1">
    <citation type="submission" date="2020-08" db="EMBL/GenBank/DDBJ databases">
        <title>Genomic Encyclopedia of Type Strains, Phase IV (KMG-IV): sequencing the most valuable type-strain genomes for metagenomic binning, comparative biology and taxonomic classification.</title>
        <authorList>
            <person name="Goeker M."/>
        </authorList>
    </citation>
    <scope>NUCLEOTIDE SEQUENCE [LARGE SCALE GENOMIC DNA]</scope>
    <source>
        <strain evidence="2 3">DSM 19979</strain>
    </source>
</reference>
<dbReference type="RefSeq" id="WP_184385838.1">
    <property type="nucleotide sequence ID" value="NZ_JACIDJ010000006.1"/>
</dbReference>
<evidence type="ECO:0000256" key="1">
    <source>
        <dbReference type="SAM" id="Phobius"/>
    </source>
</evidence>
<proteinExistence type="predicted"/>
<evidence type="ECO:0000313" key="3">
    <source>
        <dbReference type="Proteomes" id="UP000553193"/>
    </source>
</evidence>
<feature type="transmembrane region" description="Helical" evidence="1">
    <location>
        <begin position="18"/>
        <end position="40"/>
    </location>
</feature>
<keyword evidence="1" id="KW-1133">Transmembrane helix</keyword>
<keyword evidence="1" id="KW-0812">Transmembrane</keyword>
<accession>A0A840AF74</accession>
<dbReference type="AlphaFoldDB" id="A0A840AF74"/>
<evidence type="ECO:0000313" key="2">
    <source>
        <dbReference type="EMBL" id="MBB3899771.1"/>
    </source>
</evidence>
<name>A0A840AF74_9PROT</name>
<keyword evidence="1" id="KW-0472">Membrane</keyword>
<dbReference type="Proteomes" id="UP000553193">
    <property type="component" value="Unassembled WGS sequence"/>
</dbReference>
<comment type="caution">
    <text evidence="2">The sequence shown here is derived from an EMBL/GenBank/DDBJ whole genome shotgun (WGS) entry which is preliminary data.</text>
</comment>
<organism evidence="2 3">
    <name type="scientific">Roseococcus suduntuyensis</name>
    <dbReference type="NCBI Taxonomy" id="455361"/>
    <lineage>
        <taxon>Bacteria</taxon>
        <taxon>Pseudomonadati</taxon>
        <taxon>Pseudomonadota</taxon>
        <taxon>Alphaproteobacteria</taxon>
        <taxon>Acetobacterales</taxon>
        <taxon>Roseomonadaceae</taxon>
        <taxon>Roseococcus</taxon>
    </lineage>
</organism>
<keyword evidence="3" id="KW-1185">Reference proteome</keyword>
<sequence>MRAALRLWRGEAPLDVAFWNWAVISGLVVNITTTIGFFLLFKEGQILAAYLVGYGMSLPYNLLALVGVWRSAARYAGPPLHATLARWVATLLLAVLSAT</sequence>
<feature type="transmembrane region" description="Helical" evidence="1">
    <location>
        <begin position="47"/>
        <end position="68"/>
    </location>
</feature>
<protein>
    <submittedName>
        <fullName evidence="2">Uncharacterized protein</fullName>
    </submittedName>
</protein>
<gene>
    <name evidence="2" type="ORF">GGQ83_003231</name>
</gene>
<dbReference type="EMBL" id="JACIDJ010000006">
    <property type="protein sequence ID" value="MBB3899771.1"/>
    <property type="molecule type" value="Genomic_DNA"/>
</dbReference>